<evidence type="ECO:0000313" key="2">
    <source>
        <dbReference type="EMBL" id="SHF52631.1"/>
    </source>
</evidence>
<gene>
    <name evidence="2" type="ORF">SAMN05444274_10665</name>
</gene>
<feature type="chain" id="PRO_5012228911" evidence="1">
    <location>
        <begin position="22"/>
        <end position="135"/>
    </location>
</feature>
<keyword evidence="1" id="KW-0732">Signal</keyword>
<dbReference type="RefSeq" id="WP_073002347.1">
    <property type="nucleotide sequence ID" value="NZ_FQUM01000006.1"/>
</dbReference>
<feature type="signal peptide" evidence="1">
    <location>
        <begin position="1"/>
        <end position="21"/>
    </location>
</feature>
<proteinExistence type="predicted"/>
<organism evidence="2 3">
    <name type="scientific">Mariniphaga anaerophila</name>
    <dbReference type="NCBI Taxonomy" id="1484053"/>
    <lineage>
        <taxon>Bacteria</taxon>
        <taxon>Pseudomonadati</taxon>
        <taxon>Bacteroidota</taxon>
        <taxon>Bacteroidia</taxon>
        <taxon>Marinilabiliales</taxon>
        <taxon>Prolixibacteraceae</taxon>
        <taxon>Mariniphaga</taxon>
    </lineage>
</organism>
<accession>A0A1M5CD34</accession>
<dbReference type="Proteomes" id="UP000184164">
    <property type="component" value="Unassembled WGS sequence"/>
</dbReference>
<dbReference type="AlphaFoldDB" id="A0A1M5CD34"/>
<protein>
    <submittedName>
        <fullName evidence="2">Uncharacterized protein</fullName>
    </submittedName>
</protein>
<dbReference type="OrthoDB" id="9906949at2"/>
<reference evidence="2 3" key="1">
    <citation type="submission" date="2016-11" db="EMBL/GenBank/DDBJ databases">
        <authorList>
            <person name="Jaros S."/>
            <person name="Januszkiewicz K."/>
            <person name="Wedrychowicz H."/>
        </authorList>
    </citation>
    <scope>NUCLEOTIDE SEQUENCE [LARGE SCALE GENOMIC DNA]</scope>
    <source>
        <strain evidence="2 3">DSM 26910</strain>
    </source>
</reference>
<dbReference type="EMBL" id="FQUM01000006">
    <property type="protein sequence ID" value="SHF52631.1"/>
    <property type="molecule type" value="Genomic_DNA"/>
</dbReference>
<evidence type="ECO:0000256" key="1">
    <source>
        <dbReference type="SAM" id="SignalP"/>
    </source>
</evidence>
<keyword evidence="3" id="KW-1185">Reference proteome</keyword>
<name>A0A1M5CD34_9BACT</name>
<evidence type="ECO:0000313" key="3">
    <source>
        <dbReference type="Proteomes" id="UP000184164"/>
    </source>
</evidence>
<sequence>MKKRLLAFIPFVMLFFFAAGAGAQTAEGNPGVTIDFKNSQGVVAYTINSGSEKMVITKSGNFLWTITFNVDKENPIMNFSGPIRIIELSLKYDIDGDGEDETIIDTMAVLTRSGKLKFVFHANGAGKRLPVGWDF</sequence>